<feature type="transmembrane region" description="Helical" evidence="5">
    <location>
        <begin position="191"/>
        <end position="214"/>
    </location>
</feature>
<evidence type="ECO:0000256" key="2">
    <source>
        <dbReference type="ARBA" id="ARBA00022692"/>
    </source>
</evidence>
<dbReference type="PANTHER" id="PTHR46641:SF2">
    <property type="entry name" value="FMRFAMIDE RECEPTOR"/>
    <property type="match status" value="1"/>
</dbReference>
<accession>A0A814B9C7</accession>
<dbReference type="InterPro" id="IPR017452">
    <property type="entry name" value="GPCR_Rhodpsn_7TM"/>
</dbReference>
<feature type="transmembrane region" description="Helical" evidence="5">
    <location>
        <begin position="145"/>
        <end position="171"/>
    </location>
</feature>
<evidence type="ECO:0000313" key="7">
    <source>
        <dbReference type="EMBL" id="CAF0923774.1"/>
    </source>
</evidence>
<comment type="subcellular location">
    <subcellularLocation>
        <location evidence="1">Membrane</location>
    </subcellularLocation>
</comment>
<evidence type="ECO:0000313" key="8">
    <source>
        <dbReference type="EMBL" id="CAF1022966.1"/>
    </source>
</evidence>
<dbReference type="Gene3D" id="1.20.1070.10">
    <property type="entry name" value="Rhodopsin 7-helix transmembrane proteins"/>
    <property type="match status" value="1"/>
</dbReference>
<dbReference type="PROSITE" id="PS50262">
    <property type="entry name" value="G_PROTEIN_RECEP_F1_2"/>
    <property type="match status" value="1"/>
</dbReference>
<dbReference type="Proteomes" id="UP000663852">
    <property type="component" value="Unassembled WGS sequence"/>
</dbReference>
<dbReference type="OrthoDB" id="9990906at2759"/>
<organism evidence="7 10">
    <name type="scientific">Adineta ricciae</name>
    <name type="common">Rotifer</name>
    <dbReference type="NCBI Taxonomy" id="249248"/>
    <lineage>
        <taxon>Eukaryota</taxon>
        <taxon>Metazoa</taxon>
        <taxon>Spiralia</taxon>
        <taxon>Gnathifera</taxon>
        <taxon>Rotifera</taxon>
        <taxon>Eurotatoria</taxon>
        <taxon>Bdelloidea</taxon>
        <taxon>Adinetida</taxon>
        <taxon>Adinetidae</taxon>
        <taxon>Adineta</taxon>
    </lineage>
</organism>
<feature type="transmembrane region" description="Helical" evidence="5">
    <location>
        <begin position="274"/>
        <end position="291"/>
    </location>
</feature>
<feature type="domain" description="G-protein coupled receptors family 1 profile" evidence="6">
    <location>
        <begin position="41"/>
        <end position="287"/>
    </location>
</feature>
<keyword evidence="4 5" id="KW-0472">Membrane</keyword>
<evidence type="ECO:0000256" key="5">
    <source>
        <dbReference type="SAM" id="Phobius"/>
    </source>
</evidence>
<keyword evidence="9" id="KW-1185">Reference proteome</keyword>
<evidence type="ECO:0000256" key="1">
    <source>
        <dbReference type="ARBA" id="ARBA00004370"/>
    </source>
</evidence>
<evidence type="ECO:0000313" key="9">
    <source>
        <dbReference type="Proteomes" id="UP000663828"/>
    </source>
</evidence>
<feature type="transmembrane region" description="Helical" evidence="5">
    <location>
        <begin position="235"/>
        <end position="262"/>
    </location>
</feature>
<dbReference type="EMBL" id="CAJNOR010000858">
    <property type="protein sequence ID" value="CAF1022966.1"/>
    <property type="molecule type" value="Genomic_DNA"/>
</dbReference>
<dbReference type="Proteomes" id="UP000663828">
    <property type="component" value="Unassembled WGS sequence"/>
</dbReference>
<protein>
    <recommendedName>
        <fullName evidence="6">G-protein coupled receptors family 1 profile domain-containing protein</fullName>
    </recommendedName>
</protein>
<dbReference type="PANTHER" id="PTHR46641">
    <property type="entry name" value="FMRFAMIDE RECEPTOR-RELATED"/>
    <property type="match status" value="1"/>
</dbReference>
<sequence>MMAYHKNNNNSNMNASVDELDHRNFFATYYPLFLVIMGTILNVLTYIILYRPIFRDSMRQSTLYYMRAIAIFDILMLYGWNLDHFLYRAYGFMLQTWSIPTCKLCSFLNYFASQVSAWLRVSICFERCLALNWPHKLSSYQSKTVLIVISCLVIVFTLINLHFILFACYFNENGTMNLNAHLYQIYPLWDYINLVIYNCVPFILMVSFNSNVIYHLMRFRYVGAIQNARIQHRSISITLIITTFLFLIMTIPATICYAFFYAIASRFVLHLFDYILYTYHILSFPIYLITLREFRQEIYSLIVRTRWYRTELLFHYR</sequence>
<dbReference type="SUPFAM" id="SSF81321">
    <property type="entry name" value="Family A G protein-coupled receptor-like"/>
    <property type="match status" value="1"/>
</dbReference>
<evidence type="ECO:0000313" key="10">
    <source>
        <dbReference type="Proteomes" id="UP000663852"/>
    </source>
</evidence>
<feature type="transmembrane region" description="Helical" evidence="5">
    <location>
        <begin position="92"/>
        <end position="112"/>
    </location>
</feature>
<keyword evidence="3 5" id="KW-1133">Transmembrane helix</keyword>
<feature type="transmembrane region" description="Helical" evidence="5">
    <location>
        <begin position="62"/>
        <end position="80"/>
    </location>
</feature>
<proteinExistence type="predicted"/>
<evidence type="ECO:0000256" key="4">
    <source>
        <dbReference type="ARBA" id="ARBA00023136"/>
    </source>
</evidence>
<dbReference type="AlphaFoldDB" id="A0A814B9C7"/>
<dbReference type="GO" id="GO:0016020">
    <property type="term" value="C:membrane"/>
    <property type="evidence" value="ECO:0007669"/>
    <property type="project" value="UniProtKB-SubCell"/>
</dbReference>
<evidence type="ECO:0000259" key="6">
    <source>
        <dbReference type="PROSITE" id="PS50262"/>
    </source>
</evidence>
<gene>
    <name evidence="7" type="ORF">EDS130_LOCUS10910</name>
    <name evidence="8" type="ORF">XAT740_LOCUS14335</name>
</gene>
<reference evidence="7" key="1">
    <citation type="submission" date="2021-02" db="EMBL/GenBank/DDBJ databases">
        <authorList>
            <person name="Nowell W R."/>
        </authorList>
    </citation>
    <scope>NUCLEOTIDE SEQUENCE</scope>
</reference>
<feature type="transmembrane region" description="Helical" evidence="5">
    <location>
        <begin position="29"/>
        <end position="50"/>
    </location>
</feature>
<evidence type="ECO:0000256" key="3">
    <source>
        <dbReference type="ARBA" id="ARBA00022989"/>
    </source>
</evidence>
<dbReference type="InterPro" id="IPR052954">
    <property type="entry name" value="GPCR-Ligand_Int"/>
</dbReference>
<name>A0A814B9C7_ADIRI</name>
<keyword evidence="2 5" id="KW-0812">Transmembrane</keyword>
<dbReference type="EMBL" id="CAJNOJ010000039">
    <property type="protein sequence ID" value="CAF0923774.1"/>
    <property type="molecule type" value="Genomic_DNA"/>
</dbReference>
<comment type="caution">
    <text evidence="7">The sequence shown here is derived from an EMBL/GenBank/DDBJ whole genome shotgun (WGS) entry which is preliminary data.</text>
</comment>